<feature type="compositionally biased region" description="Acidic residues" evidence="1">
    <location>
        <begin position="423"/>
        <end position="432"/>
    </location>
</feature>
<feature type="compositionally biased region" description="Basic and acidic residues" evidence="1">
    <location>
        <begin position="433"/>
        <end position="448"/>
    </location>
</feature>
<evidence type="ECO:0000313" key="2">
    <source>
        <dbReference type="EMBL" id="KXS19062.1"/>
    </source>
</evidence>
<proteinExistence type="predicted"/>
<dbReference type="STRING" id="1344416.A0A139AQR7"/>
<sequence>MPPSRKSIRTAELKTGGRISHDPHHVPDTDPKEEQSDAALESNGTRTLVDATPSRTSRRAPRVVSTAVSPPLSSSRNAVNTAPHARKSARGASSAVILSGTVSQDPQKRDIGGDTFAPADSKTFRELDEKPTLSNQSNDAMTDPSLSKRRRIATLKENTAPPGSTPPISNSVPPTGRIVAPLGKAPQPPSPEGKPFFPTISGSTNIPNNSRRSGRRFVAPTSQEASVDLAKHERLSDPKFVNSSTNSDFLNKTLEDSNNKSLNGIDAPVELNDDNANGATSTATDEYHLHEQPLPNLYSAPACRISEHRIKLTSRDQIERFFMSPVPTLYSVHDWDLFGVAAEVALRKLVGAPLGGAVKRILGWCDDPAVQAELPELQSIARMQLELLERDSPTSLRQGSKRTRGSSFRFPSSKRQRTNGTDGTDDEDSDEDDRSRPRSMDSKSRAEHSNSQLRAKRAAKENESLLEPDVPIFFTESPLSQTKEYLPCGIFSKDITRRTKSEHSGVNENLSTPTSSDSMQHFKVVLPTDHLRTLLMETERDFAIPWDLEKWCLDGGIHDLRAMNCTERPSKYEDVDKNIFVRRKPRPPRIPAVCNCIAPKGGGPGCLDDCINRVTQVECGGFRTRAHLWLVLRMCGTSRCGSMSMWRAMHQ</sequence>
<name>A0A139AQR7_GONPJ</name>
<protein>
    <submittedName>
        <fullName evidence="2">Uncharacterized protein</fullName>
    </submittedName>
</protein>
<dbReference type="Proteomes" id="UP000070544">
    <property type="component" value="Unassembled WGS sequence"/>
</dbReference>
<reference evidence="2 3" key="1">
    <citation type="journal article" date="2015" name="Genome Biol. Evol.">
        <title>Phylogenomic analyses indicate that early fungi evolved digesting cell walls of algal ancestors of land plants.</title>
        <authorList>
            <person name="Chang Y."/>
            <person name="Wang S."/>
            <person name="Sekimoto S."/>
            <person name="Aerts A.L."/>
            <person name="Choi C."/>
            <person name="Clum A."/>
            <person name="LaButti K.M."/>
            <person name="Lindquist E.A."/>
            <person name="Yee Ngan C."/>
            <person name="Ohm R.A."/>
            <person name="Salamov A.A."/>
            <person name="Grigoriev I.V."/>
            <person name="Spatafora J.W."/>
            <person name="Berbee M.L."/>
        </authorList>
    </citation>
    <scope>NUCLEOTIDE SEQUENCE [LARGE SCALE GENOMIC DNA]</scope>
    <source>
        <strain evidence="2 3">JEL478</strain>
    </source>
</reference>
<gene>
    <name evidence="2" type="ORF">M427DRAFT_109371</name>
</gene>
<accession>A0A139AQR7</accession>
<dbReference type="AlphaFoldDB" id="A0A139AQR7"/>
<evidence type="ECO:0000313" key="3">
    <source>
        <dbReference type="Proteomes" id="UP000070544"/>
    </source>
</evidence>
<keyword evidence="3" id="KW-1185">Reference proteome</keyword>
<feature type="compositionally biased region" description="Basic and acidic residues" evidence="1">
    <location>
        <begin position="122"/>
        <end position="131"/>
    </location>
</feature>
<evidence type="ECO:0000256" key="1">
    <source>
        <dbReference type="SAM" id="MobiDB-lite"/>
    </source>
</evidence>
<organism evidence="2 3">
    <name type="scientific">Gonapodya prolifera (strain JEL478)</name>
    <name type="common">Monoblepharis prolifera</name>
    <dbReference type="NCBI Taxonomy" id="1344416"/>
    <lineage>
        <taxon>Eukaryota</taxon>
        <taxon>Fungi</taxon>
        <taxon>Fungi incertae sedis</taxon>
        <taxon>Chytridiomycota</taxon>
        <taxon>Chytridiomycota incertae sedis</taxon>
        <taxon>Monoblepharidomycetes</taxon>
        <taxon>Monoblepharidales</taxon>
        <taxon>Gonapodyaceae</taxon>
        <taxon>Gonapodya</taxon>
    </lineage>
</organism>
<feature type="compositionally biased region" description="Basic and acidic residues" evidence="1">
    <location>
        <begin position="19"/>
        <end position="35"/>
    </location>
</feature>
<dbReference type="EMBL" id="KQ965740">
    <property type="protein sequence ID" value="KXS19062.1"/>
    <property type="molecule type" value="Genomic_DNA"/>
</dbReference>
<feature type="region of interest" description="Disordered" evidence="1">
    <location>
        <begin position="391"/>
        <end position="462"/>
    </location>
</feature>
<feature type="compositionally biased region" description="Polar residues" evidence="1">
    <location>
        <begin position="66"/>
        <end position="80"/>
    </location>
</feature>
<feature type="region of interest" description="Disordered" evidence="1">
    <location>
        <begin position="1"/>
        <end position="191"/>
    </location>
</feature>